<feature type="chain" id="PRO_5042188900" description="Apextrin C-terminal domain-containing protein" evidence="1">
    <location>
        <begin position="22"/>
        <end position="537"/>
    </location>
</feature>
<organism evidence="3 4">
    <name type="scientific">Elysia crispata</name>
    <name type="common">lettuce slug</name>
    <dbReference type="NCBI Taxonomy" id="231223"/>
    <lineage>
        <taxon>Eukaryota</taxon>
        <taxon>Metazoa</taxon>
        <taxon>Spiralia</taxon>
        <taxon>Lophotrochozoa</taxon>
        <taxon>Mollusca</taxon>
        <taxon>Gastropoda</taxon>
        <taxon>Heterobranchia</taxon>
        <taxon>Euthyneura</taxon>
        <taxon>Panpulmonata</taxon>
        <taxon>Sacoglossa</taxon>
        <taxon>Placobranchoidea</taxon>
        <taxon>Plakobranchidae</taxon>
        <taxon>Elysia</taxon>
    </lineage>
</organism>
<reference evidence="3" key="1">
    <citation type="journal article" date="2023" name="G3 (Bethesda)">
        <title>A reference genome for the long-term kleptoplast-retaining sea slug Elysia crispata morphotype clarki.</title>
        <authorList>
            <person name="Eastman K.E."/>
            <person name="Pendleton A.L."/>
            <person name="Shaikh M.A."/>
            <person name="Suttiyut T."/>
            <person name="Ogas R."/>
            <person name="Tomko P."/>
            <person name="Gavelis G."/>
            <person name="Widhalm J.R."/>
            <person name="Wisecaver J.H."/>
        </authorList>
    </citation>
    <scope>NUCLEOTIDE SEQUENCE</scope>
    <source>
        <strain evidence="3">ECLA1</strain>
    </source>
</reference>
<gene>
    <name evidence="3" type="ORF">RRG08_027272</name>
</gene>
<name>A0AAE1B7K8_9GAST</name>
<evidence type="ECO:0000313" key="3">
    <source>
        <dbReference type="EMBL" id="KAK3801068.1"/>
    </source>
</evidence>
<dbReference type="PANTHER" id="PTHR19324:SF33">
    <property type="entry name" value="MUCIN-5AC"/>
    <property type="match status" value="1"/>
</dbReference>
<evidence type="ECO:0000256" key="1">
    <source>
        <dbReference type="SAM" id="SignalP"/>
    </source>
</evidence>
<protein>
    <recommendedName>
        <fullName evidence="2">Apextrin C-terminal domain-containing protein</fullName>
    </recommendedName>
</protein>
<dbReference type="Proteomes" id="UP001283361">
    <property type="component" value="Unassembled WGS sequence"/>
</dbReference>
<dbReference type="AlphaFoldDB" id="A0AAE1B7K8"/>
<feature type="signal peptide" evidence="1">
    <location>
        <begin position="1"/>
        <end position="21"/>
    </location>
</feature>
<dbReference type="EMBL" id="JAWDGP010000372">
    <property type="protein sequence ID" value="KAK3801068.1"/>
    <property type="molecule type" value="Genomic_DNA"/>
</dbReference>
<dbReference type="PANTHER" id="PTHR19324">
    <property type="entry name" value="PERFORIN-LIKE PROTEIN 1"/>
    <property type="match status" value="1"/>
</dbReference>
<dbReference type="SUPFAM" id="SSF57997">
    <property type="entry name" value="Tropomyosin"/>
    <property type="match status" value="1"/>
</dbReference>
<keyword evidence="1" id="KW-0732">Signal</keyword>
<keyword evidence="4" id="KW-1185">Reference proteome</keyword>
<sequence length="537" mass="59147">MFGTALHRLTLLLSVVHGCSGYPAEPILPFRLVYTPAHVVKQVTRDVTLRCEDDEYSASRLSEISRIRMLKKSTTGWSLVAELRDNEDQPSVEITNVTVSAKIGQDVRETFLEVVWDVATEDTYGTYLCDIIGFDKVTYRSLTELTSEVTVFEENVTADDLLDVLRELKVELSSIKDKTNKRRGMLGNGVDDIIKTQGDQRVEIDSIKKEIDALQLKIDSVTGDVTSLAGNVDTFSDLSNAAKQNVKSIDTEIGHLRDKVNSMNENINSINETAKSVAEELYNIEGNVASFNGEVNALESTVGSVAKEMHSLKKKYEKLNGEIAYLLSLAKADDKKSQDSSFGSFGAVTRDKKNGVAWPGGWYALLLHKDGCPSDEVFTGVSDSTLKRRNSTSNMYNFFCETSGGFDAGAWPEGSYCINKVFGLPCPAGLNASSVDLSWTDSEYFIMQGVVIRRFEFCCKSSGSSDALMVLPTDNLFLLYRLGGKCQEIQGMSYAIEMFSIGNIGSKRSGIKTGVAPDVRITSDFDIALYLCVYSKL</sequence>
<dbReference type="InterPro" id="IPR031569">
    <property type="entry name" value="ApeC"/>
</dbReference>
<feature type="domain" description="Apextrin C-terminal" evidence="2">
    <location>
        <begin position="386"/>
        <end position="534"/>
    </location>
</feature>
<proteinExistence type="predicted"/>
<comment type="caution">
    <text evidence="3">The sequence shown here is derived from an EMBL/GenBank/DDBJ whole genome shotgun (WGS) entry which is preliminary data.</text>
</comment>
<evidence type="ECO:0000259" key="2">
    <source>
        <dbReference type="Pfam" id="PF16977"/>
    </source>
</evidence>
<accession>A0AAE1B7K8</accession>
<dbReference type="Gene3D" id="1.10.287.1490">
    <property type="match status" value="1"/>
</dbReference>
<dbReference type="Pfam" id="PF16977">
    <property type="entry name" value="ApeC"/>
    <property type="match status" value="1"/>
</dbReference>
<evidence type="ECO:0000313" key="4">
    <source>
        <dbReference type="Proteomes" id="UP001283361"/>
    </source>
</evidence>